<feature type="compositionally biased region" description="Low complexity" evidence="1">
    <location>
        <begin position="202"/>
        <end position="219"/>
    </location>
</feature>
<organism evidence="2 3">
    <name type="scientific">Neofusicoccum ribis</name>
    <dbReference type="NCBI Taxonomy" id="45134"/>
    <lineage>
        <taxon>Eukaryota</taxon>
        <taxon>Fungi</taxon>
        <taxon>Dikarya</taxon>
        <taxon>Ascomycota</taxon>
        <taxon>Pezizomycotina</taxon>
        <taxon>Dothideomycetes</taxon>
        <taxon>Dothideomycetes incertae sedis</taxon>
        <taxon>Botryosphaeriales</taxon>
        <taxon>Botryosphaeriaceae</taxon>
        <taxon>Neofusicoccum</taxon>
    </lineage>
</organism>
<feature type="compositionally biased region" description="Polar residues" evidence="1">
    <location>
        <begin position="55"/>
        <end position="68"/>
    </location>
</feature>
<evidence type="ECO:0000313" key="2">
    <source>
        <dbReference type="EMBL" id="KAL1636476.1"/>
    </source>
</evidence>
<dbReference type="Proteomes" id="UP001521116">
    <property type="component" value="Unassembled WGS sequence"/>
</dbReference>
<feature type="region of interest" description="Disordered" evidence="1">
    <location>
        <begin position="1"/>
        <end position="257"/>
    </location>
</feature>
<protein>
    <recommendedName>
        <fullName evidence="4">Topoisomerase II-associated protein PAT1</fullName>
    </recommendedName>
</protein>
<evidence type="ECO:0000256" key="1">
    <source>
        <dbReference type="SAM" id="MobiDB-lite"/>
    </source>
</evidence>
<reference evidence="2 3" key="1">
    <citation type="submission" date="2024-02" db="EMBL/GenBank/DDBJ databases">
        <title>De novo assembly and annotation of 12 fungi associated with fruit tree decline syndrome in Ontario, Canada.</title>
        <authorList>
            <person name="Sulman M."/>
            <person name="Ellouze W."/>
            <person name="Ilyukhin E."/>
        </authorList>
    </citation>
    <scope>NUCLEOTIDE SEQUENCE [LARGE SCALE GENOMIC DNA]</scope>
    <source>
        <strain evidence="2 3">M1-105</strain>
    </source>
</reference>
<feature type="region of interest" description="Disordered" evidence="1">
    <location>
        <begin position="775"/>
        <end position="794"/>
    </location>
</feature>
<feature type="compositionally biased region" description="Pro residues" evidence="1">
    <location>
        <begin position="190"/>
        <end position="201"/>
    </location>
</feature>
<keyword evidence="3" id="KW-1185">Reference proteome</keyword>
<feature type="compositionally biased region" description="Low complexity" evidence="1">
    <location>
        <begin position="19"/>
        <end position="33"/>
    </location>
</feature>
<feature type="compositionally biased region" description="Low complexity" evidence="1">
    <location>
        <begin position="111"/>
        <end position="122"/>
    </location>
</feature>
<name>A0ABR3TAU1_9PEZI</name>
<proteinExistence type="predicted"/>
<gene>
    <name evidence="2" type="ORF">SLS56_001059</name>
</gene>
<accession>A0ABR3TAU1</accession>
<dbReference type="EMBL" id="JAJVDC020000006">
    <property type="protein sequence ID" value="KAL1636476.1"/>
    <property type="molecule type" value="Genomic_DNA"/>
</dbReference>
<comment type="caution">
    <text evidence="2">The sequence shown here is derived from an EMBL/GenBank/DDBJ whole genome shotgun (WGS) entry which is preliminary data.</text>
</comment>
<evidence type="ECO:0000313" key="3">
    <source>
        <dbReference type="Proteomes" id="UP001521116"/>
    </source>
</evidence>
<sequence length="794" mass="85982">MAPSTAEPARSTRTKSATPAPVVPRIVPAIPLPFTRSQRPKKPPPEDYATAKVSEPSNENAPRTTTQPDAPVAEHLPEPAVTAPELPLPTNGHGAHEKPPDNENAGAAVEAPADASRATADAVTPDASSTADLGAQHPPGTRRSFPKGADHLTDNSTAAPEQEHRQEQPQKAGQAVSREPQAPPHTTRPQRPPFELPPPFYPSTDRSTPTSTTSSTFTRPQPPPNPATIHNPRPSANSIVFGGYPDSSSVSPAPPVTNGNLPYPPPGAHPASGMMAPPYPFPGHSHHFSEPHAGMMLPAMGVAPQGNFGIRRDQPLPPHMRPAHSTPSPNATTAGFSPVYPGAAYVQSFSPVHTNGVHSLSRSGSQASSPKIRPPVSDALPIAVHPHPMQNGVVPRDVAVPRFQTAHPQPSAEFGLREYMRAQFANRDYADHVLKLYAHGGRGLILCLPVHGIILGRSRKFADAMAKAHPTHYENGLRVLNVLVDDRFLDGPIFAEALKFLYGEDLLTPRNFLQGLAPFTGSLANADGYGSPSRRMSDALAYAAAGYWLEIRSIVSRGLEIATELLRWDTVETALVFALDGGLDSSWRVDDTPEDSSSDDASSKFDTDFAPTYGPYSTHFLQTINGFLVHNFPNEFELDTSASQLYDIPRLPSMDEPRPTSRNPRLSQIRFGEVPVDPAGPSQFIIGLLSSIILSLPFPVLKALLEDFVLCSRLGRGKVAQMMHNAVEERESRRRKVVKHASAQLEKDEGLQQNLVWCERVEPWPQHASGFRLVRSRQDIDTPASSDKSPEQMH</sequence>
<evidence type="ECO:0008006" key="4">
    <source>
        <dbReference type="Google" id="ProtNLM"/>
    </source>
</evidence>